<dbReference type="InterPro" id="IPR023393">
    <property type="entry name" value="START-like_dom_sf"/>
</dbReference>
<organism evidence="1 2">
    <name type="scientific">Mycolicibacterium monacense</name>
    <name type="common">Mycobacterium monacense</name>
    <dbReference type="NCBI Taxonomy" id="85693"/>
    <lineage>
        <taxon>Bacteria</taxon>
        <taxon>Bacillati</taxon>
        <taxon>Actinomycetota</taxon>
        <taxon>Actinomycetes</taxon>
        <taxon>Mycobacteriales</taxon>
        <taxon>Mycobacteriaceae</taxon>
        <taxon>Mycolicibacterium</taxon>
    </lineage>
</organism>
<dbReference type="Proteomes" id="UP000466039">
    <property type="component" value="Chromosome"/>
</dbReference>
<gene>
    <name evidence="1" type="ORF">MMON_45710</name>
</gene>
<dbReference type="Gene3D" id="3.30.530.20">
    <property type="match status" value="1"/>
</dbReference>
<name>A0AAD1J0D5_MYCMB</name>
<accession>A0AAD1J0D5</accession>
<evidence type="ECO:0008006" key="3">
    <source>
        <dbReference type="Google" id="ProtNLM"/>
    </source>
</evidence>
<dbReference type="Pfam" id="PF10604">
    <property type="entry name" value="Polyketide_cyc2"/>
    <property type="match status" value="1"/>
</dbReference>
<dbReference type="EMBL" id="AP022617">
    <property type="protein sequence ID" value="BBZ63270.1"/>
    <property type="molecule type" value="Genomic_DNA"/>
</dbReference>
<sequence length="142" mass="15078">MTANLGITGGMGICYRNGMLTVDRVVNASPAEVWSVLIDLDAWPKWGPTVAGAELLDGTELGLGERGKVYTPVGIPLPFTITEFEPGRRWSWQVAGIPATAHGVEPTEAGTRLYMGAPVWAGAYLPVLAVALQRIDRMVSGG</sequence>
<dbReference type="AlphaFoldDB" id="A0AAD1J0D5"/>
<proteinExistence type="predicted"/>
<protein>
    <recommendedName>
        <fullName evidence="3">Polyketide cyclase</fullName>
    </recommendedName>
</protein>
<keyword evidence="2" id="KW-1185">Reference proteome</keyword>
<evidence type="ECO:0000313" key="1">
    <source>
        <dbReference type="EMBL" id="BBZ63270.1"/>
    </source>
</evidence>
<reference evidence="1 2" key="1">
    <citation type="journal article" date="2019" name="Emerg. Microbes Infect.">
        <title>Comprehensive subspecies identification of 175 nontuberculous mycobacteria species based on 7547 genomic profiles.</title>
        <authorList>
            <person name="Matsumoto Y."/>
            <person name="Kinjo T."/>
            <person name="Motooka D."/>
            <person name="Nabeya D."/>
            <person name="Jung N."/>
            <person name="Uechi K."/>
            <person name="Horii T."/>
            <person name="Iida T."/>
            <person name="Fujita J."/>
            <person name="Nakamura S."/>
        </authorList>
    </citation>
    <scope>NUCLEOTIDE SEQUENCE [LARGE SCALE GENOMIC DNA]</scope>
    <source>
        <strain evidence="1 2">JCM 15658</strain>
    </source>
</reference>
<dbReference type="InterPro" id="IPR019587">
    <property type="entry name" value="Polyketide_cyclase/dehydratase"/>
</dbReference>
<dbReference type="SUPFAM" id="SSF55961">
    <property type="entry name" value="Bet v1-like"/>
    <property type="match status" value="1"/>
</dbReference>
<evidence type="ECO:0000313" key="2">
    <source>
        <dbReference type="Proteomes" id="UP000466039"/>
    </source>
</evidence>